<dbReference type="Proteomes" id="UP000199008">
    <property type="component" value="Unassembled WGS sequence"/>
</dbReference>
<name>A0A1G9FRJ6_9BACL</name>
<evidence type="ECO:0000313" key="3">
    <source>
        <dbReference type="EMBL" id="SDK90962.1"/>
    </source>
</evidence>
<dbReference type="PROSITE" id="PS51318">
    <property type="entry name" value="TAT"/>
    <property type="match status" value="1"/>
</dbReference>
<dbReference type="NCBIfam" id="TIGR01409">
    <property type="entry name" value="TAT_signal_seq"/>
    <property type="match status" value="1"/>
</dbReference>
<feature type="transmembrane region" description="Helical" evidence="2">
    <location>
        <begin position="21"/>
        <end position="43"/>
    </location>
</feature>
<dbReference type="STRING" id="576118.SAMN05216216_11366"/>
<dbReference type="Pfam" id="PF13618">
    <property type="entry name" value="Gluconate_2-dh3"/>
    <property type="match status" value="1"/>
</dbReference>
<evidence type="ECO:0000256" key="2">
    <source>
        <dbReference type="SAM" id="Phobius"/>
    </source>
</evidence>
<feature type="region of interest" description="Disordered" evidence="1">
    <location>
        <begin position="45"/>
        <end position="68"/>
    </location>
</feature>
<accession>A0A1G9FRJ6</accession>
<dbReference type="OrthoDB" id="8400810at2"/>
<dbReference type="AlphaFoldDB" id="A0A1G9FRJ6"/>
<organism evidence="3 4">
    <name type="scientific">Lacicoccus qingdaonensis</name>
    <dbReference type="NCBI Taxonomy" id="576118"/>
    <lineage>
        <taxon>Bacteria</taxon>
        <taxon>Bacillati</taxon>
        <taxon>Bacillota</taxon>
        <taxon>Bacilli</taxon>
        <taxon>Bacillales</taxon>
        <taxon>Salinicoccaceae</taxon>
        <taxon>Lacicoccus</taxon>
    </lineage>
</organism>
<keyword evidence="2" id="KW-0812">Transmembrane</keyword>
<dbReference type="InterPro" id="IPR027056">
    <property type="entry name" value="Gluconate_2DH_su3"/>
</dbReference>
<protein>
    <submittedName>
        <fullName evidence="3">Gluconate 2-dehydrogenase gamma chain</fullName>
    </submittedName>
</protein>
<keyword evidence="2" id="KW-1133">Transmembrane helix</keyword>
<reference evidence="4" key="1">
    <citation type="submission" date="2016-10" db="EMBL/GenBank/DDBJ databases">
        <authorList>
            <person name="Varghese N."/>
            <person name="Submissions S."/>
        </authorList>
    </citation>
    <scope>NUCLEOTIDE SEQUENCE [LARGE SCALE GENOMIC DNA]</scope>
    <source>
        <strain evidence="4">CGMCC 1.8895</strain>
    </source>
</reference>
<dbReference type="RefSeq" id="WP_092986533.1">
    <property type="nucleotide sequence ID" value="NZ_FNFY01000013.1"/>
</dbReference>
<keyword evidence="4" id="KW-1185">Reference proteome</keyword>
<evidence type="ECO:0000256" key="1">
    <source>
        <dbReference type="SAM" id="MobiDB-lite"/>
    </source>
</evidence>
<dbReference type="InterPro" id="IPR019546">
    <property type="entry name" value="TAT_signal_bac_arc"/>
</dbReference>
<dbReference type="EMBL" id="FNFY01000013">
    <property type="protein sequence ID" value="SDK90962.1"/>
    <property type="molecule type" value="Genomic_DNA"/>
</dbReference>
<evidence type="ECO:0000313" key="4">
    <source>
        <dbReference type="Proteomes" id="UP000199008"/>
    </source>
</evidence>
<dbReference type="InterPro" id="IPR006311">
    <property type="entry name" value="TAT_signal"/>
</dbReference>
<sequence>MAEHDNEGKEKVFSRRDFLKTSGVAAGGIVGGAMFGGVVGSLYQSEEGTQTEEPETDTEGSSSDGEALDDARTYFSRGEDFETLSAATEKIYPEDDNGPGAIELGVPYFIDRQCNHFWGRNSREYMMGPFDYEGAETHGIQSKMTRAETLLFGVRRMLELSREEHDDDFANLDEDQQINILESFESGDVDITGVRSEDFFALLRSMTIQGVYADPVYGGNRDYAGWKMIEFPGPRMGWGNDIESEDFQVIEPEGLRTYQGGGM</sequence>
<keyword evidence="2" id="KW-0472">Membrane</keyword>
<feature type="compositionally biased region" description="Acidic residues" evidence="1">
    <location>
        <begin position="49"/>
        <end position="58"/>
    </location>
</feature>
<gene>
    <name evidence="3" type="ORF">SAMN05216216_11366</name>
</gene>
<proteinExistence type="predicted"/>